<gene>
    <name evidence="1" type="ORF">EVA_12333</name>
</gene>
<protein>
    <recommendedName>
        <fullName evidence="2">Major fimbrial subunit protein N-terminal domain-containing protein</fullName>
    </recommendedName>
</protein>
<comment type="caution">
    <text evidence="1">The sequence shown here is derived from an EMBL/GenBank/DDBJ whole genome shotgun (WGS) entry which is preliminary data.</text>
</comment>
<accession>J9FX31</accession>
<dbReference type="AlphaFoldDB" id="J9FX31"/>
<evidence type="ECO:0000313" key="1">
    <source>
        <dbReference type="EMBL" id="EJW99531.1"/>
    </source>
</evidence>
<name>J9FX31_9ZZZZ</name>
<dbReference type="EMBL" id="AMCI01003755">
    <property type="protein sequence ID" value="EJW99531.1"/>
    <property type="molecule type" value="Genomic_DNA"/>
</dbReference>
<reference evidence="1" key="1">
    <citation type="journal article" date="2012" name="PLoS ONE">
        <title>Gene sets for utilization of primary and secondary nutrition supplies in the distal gut of endangered iberian lynx.</title>
        <authorList>
            <person name="Alcaide M."/>
            <person name="Messina E."/>
            <person name="Richter M."/>
            <person name="Bargiela R."/>
            <person name="Peplies J."/>
            <person name="Huws S.A."/>
            <person name="Newbold C.J."/>
            <person name="Golyshin P.N."/>
            <person name="Simon M.A."/>
            <person name="Lopez G."/>
            <person name="Yakimov M.M."/>
            <person name="Ferrer M."/>
        </authorList>
    </citation>
    <scope>NUCLEOTIDE SEQUENCE</scope>
</reference>
<feature type="non-terminal residue" evidence="1">
    <location>
        <position position="108"/>
    </location>
</feature>
<evidence type="ECO:0008006" key="2">
    <source>
        <dbReference type="Google" id="ProtNLM"/>
    </source>
</evidence>
<proteinExistence type="predicted"/>
<dbReference type="PROSITE" id="PS51257">
    <property type="entry name" value="PROKAR_LIPOPROTEIN"/>
    <property type="match status" value="1"/>
</dbReference>
<sequence>MKLKNYLLASFGLLAMTACSNDEEMETAINETAGDAYMSLSIEMPNLGSNTRAIDTNGETNAGTDGEQKITELLLLVYNQGTNKTVRGKLYKGSELRPTSPNLDANKN</sequence>
<organism evidence="1">
    <name type="scientific">gut metagenome</name>
    <dbReference type="NCBI Taxonomy" id="749906"/>
    <lineage>
        <taxon>unclassified sequences</taxon>
        <taxon>metagenomes</taxon>
        <taxon>organismal metagenomes</taxon>
    </lineage>
</organism>
<dbReference type="Gene3D" id="2.60.40.2580">
    <property type="match status" value="1"/>
</dbReference>